<evidence type="ECO:0000256" key="2">
    <source>
        <dbReference type="ARBA" id="ARBA00023242"/>
    </source>
</evidence>
<dbReference type="SMART" id="SM00360">
    <property type="entry name" value="RRM"/>
    <property type="match status" value="1"/>
</dbReference>
<keyword evidence="3" id="KW-0694">RNA-binding</keyword>
<comment type="caution">
    <text evidence="6">The sequence shown here is derived from an EMBL/GenBank/DDBJ whole genome shotgun (WGS) entry which is preliminary data.</text>
</comment>
<name>A0A8T1P9X8_CARIL</name>
<dbReference type="FunFam" id="3.30.70.330:FF:000535">
    <property type="entry name" value="Serine/arginine-rich splicing factor SR45a"/>
    <property type="match status" value="1"/>
</dbReference>
<dbReference type="GO" id="GO:0071011">
    <property type="term" value="C:precatalytic spliceosome"/>
    <property type="evidence" value="ECO:0007669"/>
    <property type="project" value="TreeGrafter"/>
</dbReference>
<dbReference type="EMBL" id="CM031819">
    <property type="protein sequence ID" value="KAG6637600.1"/>
    <property type="molecule type" value="Genomic_DNA"/>
</dbReference>
<evidence type="ECO:0000256" key="3">
    <source>
        <dbReference type="PROSITE-ProRule" id="PRU00176"/>
    </source>
</evidence>
<keyword evidence="2" id="KW-0539">Nucleus</keyword>
<evidence type="ECO:0000259" key="5">
    <source>
        <dbReference type="PROSITE" id="PS50102"/>
    </source>
</evidence>
<dbReference type="GO" id="GO:0000398">
    <property type="term" value="P:mRNA splicing, via spliceosome"/>
    <property type="evidence" value="ECO:0007669"/>
    <property type="project" value="TreeGrafter"/>
</dbReference>
<organism evidence="6 7">
    <name type="scientific">Carya illinoinensis</name>
    <name type="common">Pecan</name>
    <dbReference type="NCBI Taxonomy" id="32201"/>
    <lineage>
        <taxon>Eukaryota</taxon>
        <taxon>Viridiplantae</taxon>
        <taxon>Streptophyta</taxon>
        <taxon>Embryophyta</taxon>
        <taxon>Tracheophyta</taxon>
        <taxon>Spermatophyta</taxon>
        <taxon>Magnoliopsida</taxon>
        <taxon>eudicotyledons</taxon>
        <taxon>Gunneridae</taxon>
        <taxon>Pentapetalae</taxon>
        <taxon>rosids</taxon>
        <taxon>fabids</taxon>
        <taxon>Fagales</taxon>
        <taxon>Juglandaceae</taxon>
        <taxon>Carya</taxon>
    </lineage>
</organism>
<gene>
    <name evidence="6" type="ORF">CIPAW_11G189700</name>
</gene>
<dbReference type="PANTHER" id="PTHR13952:SF9">
    <property type="entry name" value="SERINE_ARGININE REPETITIVE MATRIX PROTEIN 1-LIKE"/>
    <property type="match status" value="1"/>
</dbReference>
<dbReference type="Proteomes" id="UP000811609">
    <property type="component" value="Chromosome 11"/>
</dbReference>
<dbReference type="GO" id="GO:0003729">
    <property type="term" value="F:mRNA binding"/>
    <property type="evidence" value="ECO:0007669"/>
    <property type="project" value="TreeGrafter"/>
</dbReference>
<feature type="domain" description="RRM" evidence="5">
    <location>
        <begin position="409"/>
        <end position="487"/>
    </location>
</feature>
<feature type="compositionally biased region" description="Polar residues" evidence="4">
    <location>
        <begin position="279"/>
        <end position="298"/>
    </location>
</feature>
<reference evidence="6" key="1">
    <citation type="submission" date="2020-12" db="EMBL/GenBank/DDBJ databases">
        <title>WGS assembly of Carya illinoinensis cv. Pawnee.</title>
        <authorList>
            <person name="Platts A."/>
            <person name="Shu S."/>
            <person name="Wright S."/>
            <person name="Barry K."/>
            <person name="Edger P."/>
            <person name="Pires J.C."/>
            <person name="Schmutz J."/>
        </authorList>
    </citation>
    <scope>NUCLEOTIDE SEQUENCE</scope>
    <source>
        <tissue evidence="6">Leaf</tissue>
    </source>
</reference>
<dbReference type="GO" id="GO:0071004">
    <property type="term" value="C:U2-type prespliceosome"/>
    <property type="evidence" value="ECO:0007669"/>
    <property type="project" value="TreeGrafter"/>
</dbReference>
<dbReference type="InterPro" id="IPR051183">
    <property type="entry name" value="U1_U11-U12_snRNP_70-35kDa"/>
</dbReference>
<feature type="region of interest" description="Disordered" evidence="4">
    <location>
        <begin position="120"/>
        <end position="406"/>
    </location>
</feature>
<dbReference type="Pfam" id="PF00076">
    <property type="entry name" value="RRM_1"/>
    <property type="match status" value="1"/>
</dbReference>
<evidence type="ECO:0000313" key="6">
    <source>
        <dbReference type="EMBL" id="KAG6637600.1"/>
    </source>
</evidence>
<feature type="compositionally biased region" description="Basic residues" evidence="4">
    <location>
        <begin position="362"/>
        <end position="401"/>
    </location>
</feature>
<feature type="compositionally biased region" description="Polar residues" evidence="4">
    <location>
        <begin position="88"/>
        <end position="98"/>
    </location>
</feature>
<sequence length="487" mass="55213">MSDRLVGGFDLNFAVDKRNEIQDYIDDSLASSDDLKVDLSQHGKLGSPSLPVDFSYGKSSHEKSYPVPAEFDPDDIRNTKFDCDQERTQSPVKSNYSQGEMDELNGNNLFNSSQFKAQKFCGEKGTKDSAHSQESPLMVEENPGEQMETDSGLGRPSICNEIDGGGGTDTAQLLPSPRSPWCKDEPKNGSLYHSKNSTAENKKLGMQSGMQSPKRTHRRSTSLVMERQMLVSPERSPYAHHSANSQKASSSQQGFRDSSYSPRPQRHKHSSAERCSLNKGVQSQDHISSARETSTSPLMSRHSSRRKDDSSQKGISASQKTSYSPPNYKRRDRSVSRSPIQRRDHKRDYRDRSLSRSPYSRTRYRSPRRRPSPRRRSPPLGYHLHHRTPKKRPWSPPRNRRTGAGLPGRNLFIAGFSFLTTERDLERKFSRFGRVRDVRIVRDKRSGDSRGFGFLSLERDEDADAAIRALDETEWNGRIILVEKSKS</sequence>
<dbReference type="AlphaFoldDB" id="A0A8T1P9X8"/>
<feature type="compositionally biased region" description="Basic and acidic residues" evidence="4">
    <location>
        <begin position="121"/>
        <end position="131"/>
    </location>
</feature>
<dbReference type="PROSITE" id="PS50102">
    <property type="entry name" value="RRM"/>
    <property type="match status" value="1"/>
</dbReference>
<evidence type="ECO:0000256" key="4">
    <source>
        <dbReference type="SAM" id="MobiDB-lite"/>
    </source>
</evidence>
<feature type="region of interest" description="Disordered" evidence="4">
    <location>
        <begin position="41"/>
        <end position="108"/>
    </location>
</feature>
<dbReference type="GO" id="GO:0005685">
    <property type="term" value="C:U1 snRNP"/>
    <property type="evidence" value="ECO:0007669"/>
    <property type="project" value="TreeGrafter"/>
</dbReference>
<feature type="compositionally biased region" description="Low complexity" evidence="4">
    <location>
        <begin position="239"/>
        <end position="253"/>
    </location>
</feature>
<dbReference type="GO" id="GO:0030619">
    <property type="term" value="F:U1 snRNA binding"/>
    <property type="evidence" value="ECO:0007669"/>
    <property type="project" value="TreeGrafter"/>
</dbReference>
<keyword evidence="7" id="KW-1185">Reference proteome</keyword>
<feature type="compositionally biased region" description="Polar residues" evidence="4">
    <location>
        <begin position="312"/>
        <end position="325"/>
    </location>
</feature>
<feature type="compositionally biased region" description="Basic and acidic residues" evidence="4">
    <location>
        <begin position="74"/>
        <end position="87"/>
    </location>
</feature>
<protein>
    <recommendedName>
        <fullName evidence="5">RRM domain-containing protein</fullName>
    </recommendedName>
</protein>
<comment type="subcellular location">
    <subcellularLocation>
        <location evidence="1">Nucleus</location>
    </subcellularLocation>
</comment>
<evidence type="ECO:0000313" key="7">
    <source>
        <dbReference type="Proteomes" id="UP000811609"/>
    </source>
</evidence>
<proteinExistence type="predicted"/>
<evidence type="ECO:0000256" key="1">
    <source>
        <dbReference type="ARBA" id="ARBA00004123"/>
    </source>
</evidence>
<dbReference type="InterPro" id="IPR000504">
    <property type="entry name" value="RRM_dom"/>
</dbReference>
<dbReference type="PANTHER" id="PTHR13952">
    <property type="entry name" value="U1 SMALL NUCLEAR RIBONUCLEOPROTEIN 70 KD"/>
    <property type="match status" value="1"/>
</dbReference>
<accession>A0A8T1P9X8</accession>